<evidence type="ECO:0000313" key="21">
    <source>
        <dbReference type="RefSeq" id="XP_014678746.1"/>
    </source>
</evidence>
<keyword evidence="8" id="KW-0808">Transferase</keyword>
<evidence type="ECO:0000256" key="2">
    <source>
        <dbReference type="ARBA" id="ARBA00004648"/>
    </source>
</evidence>
<evidence type="ECO:0000256" key="10">
    <source>
        <dbReference type="ARBA" id="ARBA00022723"/>
    </source>
</evidence>
<keyword evidence="15" id="KW-0472">Membrane</keyword>
<keyword evidence="7" id="KW-0328">Glycosyltransferase</keyword>
<dbReference type="RefSeq" id="XP_014678746.1">
    <property type="nucleotide sequence ID" value="XM_014823260.1"/>
</dbReference>
<evidence type="ECO:0000256" key="17">
    <source>
        <dbReference type="ARBA" id="ARBA00023180"/>
    </source>
</evidence>
<evidence type="ECO:0000256" key="11">
    <source>
        <dbReference type="ARBA" id="ARBA00022824"/>
    </source>
</evidence>
<evidence type="ECO:0000256" key="12">
    <source>
        <dbReference type="ARBA" id="ARBA00022968"/>
    </source>
</evidence>
<accession>A0ABM1F2S5</accession>
<evidence type="ECO:0000256" key="9">
    <source>
        <dbReference type="ARBA" id="ARBA00022692"/>
    </source>
</evidence>
<name>A0ABM1F2S5_PRICU</name>
<comment type="pathway">
    <text evidence="3">Glycan metabolism; chondroitin sulfate biosynthesis.</text>
</comment>
<evidence type="ECO:0000256" key="1">
    <source>
        <dbReference type="ARBA" id="ARBA00004323"/>
    </source>
</evidence>
<evidence type="ECO:0000256" key="13">
    <source>
        <dbReference type="ARBA" id="ARBA00022989"/>
    </source>
</evidence>
<evidence type="ECO:0000256" key="3">
    <source>
        <dbReference type="ARBA" id="ARBA00004840"/>
    </source>
</evidence>
<evidence type="ECO:0000313" key="20">
    <source>
        <dbReference type="Proteomes" id="UP000695022"/>
    </source>
</evidence>
<dbReference type="InterPro" id="IPR003406">
    <property type="entry name" value="Glyco_trans_14"/>
</dbReference>
<reference evidence="21" key="1">
    <citation type="submission" date="2025-08" db="UniProtKB">
        <authorList>
            <consortium name="RefSeq"/>
        </authorList>
    </citation>
    <scope>IDENTIFICATION</scope>
</reference>
<keyword evidence="11" id="KW-0256">Endoplasmic reticulum</keyword>
<keyword evidence="17" id="KW-0325">Glycoprotein</keyword>
<dbReference type="GeneID" id="106818562"/>
<dbReference type="EC" id="2.4.2.26" evidence="6"/>
<dbReference type="PANTHER" id="PTHR46025:SF3">
    <property type="entry name" value="XYLOSYLTRANSFERASE OXT"/>
    <property type="match status" value="1"/>
</dbReference>
<evidence type="ECO:0000256" key="6">
    <source>
        <dbReference type="ARBA" id="ARBA00011972"/>
    </source>
</evidence>
<keyword evidence="9" id="KW-0812">Transmembrane</keyword>
<dbReference type="Proteomes" id="UP000695022">
    <property type="component" value="Unplaced"/>
</dbReference>
<dbReference type="InterPro" id="IPR043538">
    <property type="entry name" value="XYLT"/>
</dbReference>
<evidence type="ECO:0000256" key="5">
    <source>
        <dbReference type="ARBA" id="ARBA00010195"/>
    </source>
</evidence>
<comment type="catalytic activity">
    <reaction evidence="19">
        <text>UDP-alpha-D-xylose + L-seryl-[protein] = 3-O-(beta-D-xylosyl)-L-seryl-[protein] + UDP + H(+)</text>
        <dbReference type="Rhea" id="RHEA:50192"/>
        <dbReference type="Rhea" id="RHEA-COMP:9863"/>
        <dbReference type="Rhea" id="RHEA-COMP:12567"/>
        <dbReference type="ChEBI" id="CHEBI:15378"/>
        <dbReference type="ChEBI" id="CHEBI:29999"/>
        <dbReference type="ChEBI" id="CHEBI:57632"/>
        <dbReference type="ChEBI" id="CHEBI:58223"/>
        <dbReference type="ChEBI" id="CHEBI:132085"/>
        <dbReference type="EC" id="2.4.2.26"/>
    </reaction>
</comment>
<organism evidence="20 21">
    <name type="scientific">Priapulus caudatus</name>
    <name type="common">Priapulid worm</name>
    <dbReference type="NCBI Taxonomy" id="37621"/>
    <lineage>
        <taxon>Eukaryota</taxon>
        <taxon>Metazoa</taxon>
        <taxon>Ecdysozoa</taxon>
        <taxon>Scalidophora</taxon>
        <taxon>Priapulida</taxon>
        <taxon>Priapulimorpha</taxon>
        <taxon>Priapulimorphida</taxon>
        <taxon>Priapulidae</taxon>
        <taxon>Priapulus</taxon>
    </lineage>
</organism>
<keyword evidence="12" id="KW-0735">Signal-anchor</keyword>
<comment type="pathway">
    <text evidence="4">Glycan metabolism; heparan sulfate biosynthesis.</text>
</comment>
<keyword evidence="10" id="KW-0479">Metal-binding</keyword>
<evidence type="ECO:0000256" key="14">
    <source>
        <dbReference type="ARBA" id="ARBA00023034"/>
    </source>
</evidence>
<keyword evidence="16" id="KW-1015">Disulfide bond</keyword>
<evidence type="ECO:0000256" key="8">
    <source>
        <dbReference type="ARBA" id="ARBA00022679"/>
    </source>
</evidence>
<evidence type="ECO:0000256" key="19">
    <source>
        <dbReference type="ARBA" id="ARBA00047847"/>
    </source>
</evidence>
<sequence length="223" mass="25793">MLLQCMSDLLLLDWPWDYFINLSESDFPIKTNEELTAYLAANKGKNFVKSHGRDTLKNAGVIPDSRRTSKSLTLQLEQSQRFTLEIETYDGGSDWVALSRDFCRYLVSSDDGLLSGLKKVYAFTLLPAESFFHTVIRNSEFCDTYVDNNLHVTNWKRKQGCKCQYKHIVDWCGCSPNDFKPGDLIRLHATESRPVYFARKFEAIINQQIIEDVETWLYGPKHD</sequence>
<keyword evidence="20" id="KW-1185">Reference proteome</keyword>
<keyword evidence="14" id="KW-0333">Golgi apparatus</keyword>
<evidence type="ECO:0000256" key="4">
    <source>
        <dbReference type="ARBA" id="ARBA00005093"/>
    </source>
</evidence>
<dbReference type="Pfam" id="PF02485">
    <property type="entry name" value="Branch"/>
    <property type="match status" value="1"/>
</dbReference>
<feature type="non-terminal residue" evidence="21">
    <location>
        <position position="223"/>
    </location>
</feature>
<comment type="similarity">
    <text evidence="5">Belongs to the glycosyltransferase 14 family. XylT subfamily.</text>
</comment>
<evidence type="ECO:0000256" key="15">
    <source>
        <dbReference type="ARBA" id="ARBA00023136"/>
    </source>
</evidence>
<evidence type="ECO:0000256" key="7">
    <source>
        <dbReference type="ARBA" id="ARBA00022676"/>
    </source>
</evidence>
<dbReference type="PANTHER" id="PTHR46025">
    <property type="entry name" value="XYLOSYLTRANSFERASE OXT"/>
    <property type="match status" value="1"/>
</dbReference>
<evidence type="ECO:0000256" key="16">
    <source>
        <dbReference type="ARBA" id="ARBA00023157"/>
    </source>
</evidence>
<proteinExistence type="inferred from homology"/>
<gene>
    <name evidence="21" type="primary">LOC106818562</name>
</gene>
<keyword evidence="13" id="KW-1133">Transmembrane helix</keyword>
<evidence type="ECO:0000256" key="18">
    <source>
        <dbReference type="ARBA" id="ARBA00042865"/>
    </source>
</evidence>
<protein>
    <recommendedName>
        <fullName evidence="6">protein xylosyltransferase</fullName>
        <ecNumber evidence="6">2.4.2.26</ecNumber>
    </recommendedName>
    <alternativeName>
        <fullName evidence="18">Peptide O-xylosyltransferase</fullName>
    </alternativeName>
</protein>
<comment type="subcellular location">
    <subcellularLocation>
        <location evidence="2">Endoplasmic reticulum membrane</location>
        <topology evidence="2">Single-pass type II membrane protein</topology>
    </subcellularLocation>
    <subcellularLocation>
        <location evidence="1">Golgi apparatus membrane</location>
        <topology evidence="1">Single-pass type II membrane protein</topology>
    </subcellularLocation>
</comment>